<evidence type="ECO:0000256" key="9">
    <source>
        <dbReference type="ARBA" id="ARBA00023201"/>
    </source>
</evidence>
<name>A0A6J8DMJ2_MYTCO</name>
<gene>
    <name evidence="14" type="ORF">MCOR_42296</name>
</gene>
<evidence type="ECO:0000256" key="12">
    <source>
        <dbReference type="SAM" id="MobiDB-lite"/>
    </source>
</evidence>
<feature type="region of interest" description="Disordered" evidence="12">
    <location>
        <begin position="451"/>
        <end position="472"/>
    </location>
</feature>
<dbReference type="GO" id="GO:0015280">
    <property type="term" value="F:ligand-gated sodium channel activity"/>
    <property type="evidence" value="ECO:0007669"/>
    <property type="project" value="TreeGrafter"/>
</dbReference>
<dbReference type="PANTHER" id="PTHR11690:SF300">
    <property type="entry name" value="PICKPOCKET PROTEIN 19"/>
    <property type="match status" value="1"/>
</dbReference>
<dbReference type="Proteomes" id="UP000507470">
    <property type="component" value="Unassembled WGS sequence"/>
</dbReference>
<comment type="similarity">
    <text evidence="11">Belongs to the amiloride-sensitive sodium channel (TC 1.A.6) family.</text>
</comment>
<dbReference type="GO" id="GO:0005886">
    <property type="term" value="C:plasma membrane"/>
    <property type="evidence" value="ECO:0007669"/>
    <property type="project" value="TreeGrafter"/>
</dbReference>
<evidence type="ECO:0000313" key="15">
    <source>
        <dbReference type="Proteomes" id="UP000507470"/>
    </source>
</evidence>
<keyword evidence="8 13" id="KW-0472">Membrane</keyword>
<comment type="subcellular location">
    <subcellularLocation>
        <location evidence="1">Membrane</location>
        <topology evidence="1">Multi-pass membrane protein</topology>
    </subcellularLocation>
</comment>
<evidence type="ECO:0000256" key="7">
    <source>
        <dbReference type="ARBA" id="ARBA00023065"/>
    </source>
</evidence>
<evidence type="ECO:0000256" key="5">
    <source>
        <dbReference type="ARBA" id="ARBA00022989"/>
    </source>
</evidence>
<evidence type="ECO:0000256" key="10">
    <source>
        <dbReference type="ARBA" id="ARBA00023303"/>
    </source>
</evidence>
<keyword evidence="4 11" id="KW-0812">Transmembrane</keyword>
<dbReference type="Gene3D" id="1.10.287.820">
    <property type="entry name" value="Acid-sensing ion channel domain"/>
    <property type="match status" value="1"/>
</dbReference>
<evidence type="ECO:0000256" key="4">
    <source>
        <dbReference type="ARBA" id="ARBA00022692"/>
    </source>
</evidence>
<keyword evidence="10 11" id="KW-0407">Ion channel</keyword>
<protein>
    <submittedName>
        <fullName evidence="14">Uncharacterized protein</fullName>
    </submittedName>
</protein>
<organism evidence="14 15">
    <name type="scientific">Mytilus coruscus</name>
    <name type="common">Sea mussel</name>
    <dbReference type="NCBI Taxonomy" id="42192"/>
    <lineage>
        <taxon>Eukaryota</taxon>
        <taxon>Metazoa</taxon>
        <taxon>Spiralia</taxon>
        <taxon>Lophotrochozoa</taxon>
        <taxon>Mollusca</taxon>
        <taxon>Bivalvia</taxon>
        <taxon>Autobranchia</taxon>
        <taxon>Pteriomorphia</taxon>
        <taxon>Mytilida</taxon>
        <taxon>Mytiloidea</taxon>
        <taxon>Mytilidae</taxon>
        <taxon>Mytilinae</taxon>
        <taxon>Mytilus</taxon>
    </lineage>
</organism>
<dbReference type="OrthoDB" id="6157104at2759"/>
<keyword evidence="3 11" id="KW-0894">Sodium channel</keyword>
<dbReference type="AlphaFoldDB" id="A0A6J8DMJ2"/>
<keyword evidence="6" id="KW-0915">Sodium</keyword>
<evidence type="ECO:0000256" key="1">
    <source>
        <dbReference type="ARBA" id="ARBA00004141"/>
    </source>
</evidence>
<keyword evidence="2 11" id="KW-0813">Transport</keyword>
<keyword evidence="15" id="KW-1185">Reference proteome</keyword>
<feature type="transmembrane region" description="Helical" evidence="13">
    <location>
        <begin position="419"/>
        <end position="442"/>
    </location>
</feature>
<dbReference type="EMBL" id="CACVKT020007613">
    <property type="protein sequence ID" value="CAC5408957.1"/>
    <property type="molecule type" value="Genomic_DNA"/>
</dbReference>
<sequence>MIKYTTEMVCNTNIVEEFKNTSSIHGLSRFGGPELYSRRKLIWIILVLAAASGLFIFVILEFIHLSHNPSITSFTTSIQETIDFPAVTVCNLNQVKSSVLDCFTEEDKLEASKTFYALSELSIILEHFGIRSTQNPIPGDVLYSCARNHSHQIEDMIRYCHFKQELIDCKDIFTPIMTELGVCYTFNKDAKTVAESVGETSGLRFFVNIQQDLYFFSSTIQAGVKVVLHDPSEEPLPSLRGFLVGPGLSAGCSIRKTKVITLPSPYGSCREVSDKLSGVGTYSELTCFKHCFDDYLVQKCGCRHLFSNGKAEFCDSRQLMDCYAEYQKNISRDSDFLHNCSCPPKCKTIKYETSLSYAAFTSNFIASYLFNQSILPSEDYLSRNFIDLRLFYNSMIEEATEEVPEKTVGSILGTVGGQMGMFIGASILSIVEIIEFFCLLMTRGSQKVANGKRRKLGESTDHIDETENTSKM</sequence>
<evidence type="ECO:0000256" key="3">
    <source>
        <dbReference type="ARBA" id="ARBA00022461"/>
    </source>
</evidence>
<accession>A0A6J8DMJ2</accession>
<keyword evidence="7 11" id="KW-0406">Ion transport</keyword>
<feature type="compositionally biased region" description="Basic and acidic residues" evidence="12">
    <location>
        <begin position="456"/>
        <end position="472"/>
    </location>
</feature>
<evidence type="ECO:0000313" key="14">
    <source>
        <dbReference type="EMBL" id="CAC5408957.1"/>
    </source>
</evidence>
<evidence type="ECO:0000256" key="8">
    <source>
        <dbReference type="ARBA" id="ARBA00023136"/>
    </source>
</evidence>
<dbReference type="InterPro" id="IPR001873">
    <property type="entry name" value="ENaC"/>
</dbReference>
<keyword evidence="9 11" id="KW-0739">Sodium transport</keyword>
<evidence type="ECO:0000256" key="11">
    <source>
        <dbReference type="RuleBase" id="RU000679"/>
    </source>
</evidence>
<dbReference type="Pfam" id="PF00858">
    <property type="entry name" value="ASC"/>
    <property type="match status" value="1"/>
</dbReference>
<dbReference type="PANTHER" id="PTHR11690">
    <property type="entry name" value="AMILORIDE-SENSITIVE SODIUM CHANNEL-RELATED"/>
    <property type="match status" value="1"/>
</dbReference>
<proteinExistence type="inferred from homology"/>
<evidence type="ECO:0000256" key="13">
    <source>
        <dbReference type="SAM" id="Phobius"/>
    </source>
</evidence>
<dbReference type="Gene3D" id="2.60.470.10">
    <property type="entry name" value="Acid-sensing ion channels like domains"/>
    <property type="match status" value="1"/>
</dbReference>
<dbReference type="PRINTS" id="PR01078">
    <property type="entry name" value="AMINACHANNEL"/>
</dbReference>
<feature type="transmembrane region" description="Helical" evidence="13">
    <location>
        <begin position="41"/>
        <end position="63"/>
    </location>
</feature>
<keyword evidence="5 13" id="KW-1133">Transmembrane helix</keyword>
<evidence type="ECO:0000256" key="6">
    <source>
        <dbReference type="ARBA" id="ARBA00023053"/>
    </source>
</evidence>
<evidence type="ECO:0000256" key="2">
    <source>
        <dbReference type="ARBA" id="ARBA00022448"/>
    </source>
</evidence>
<reference evidence="14 15" key="1">
    <citation type="submission" date="2020-06" db="EMBL/GenBank/DDBJ databases">
        <authorList>
            <person name="Li R."/>
            <person name="Bekaert M."/>
        </authorList>
    </citation>
    <scope>NUCLEOTIDE SEQUENCE [LARGE SCALE GENOMIC DNA]</scope>
    <source>
        <strain evidence="15">wild</strain>
    </source>
</reference>